<comment type="subcellular location">
    <subcellularLocation>
        <location evidence="13">Cytoplasm</location>
    </subcellularLocation>
</comment>
<keyword evidence="10 13" id="KW-0460">Magnesium</keyword>
<evidence type="ECO:0000313" key="16">
    <source>
        <dbReference type="Proteomes" id="UP000239471"/>
    </source>
</evidence>
<dbReference type="GO" id="GO:0005524">
    <property type="term" value="F:ATP binding"/>
    <property type="evidence" value="ECO:0007669"/>
    <property type="project" value="UniProtKB-UniRule"/>
</dbReference>
<dbReference type="FunFam" id="3.40.1190.20:FF:000012">
    <property type="entry name" value="Ribokinase"/>
    <property type="match status" value="1"/>
</dbReference>
<dbReference type="Gene3D" id="3.40.1190.20">
    <property type="match status" value="1"/>
</dbReference>
<comment type="cofactor">
    <cofactor evidence="13">
        <name>Mg(2+)</name>
        <dbReference type="ChEBI" id="CHEBI:18420"/>
    </cofactor>
    <text evidence="13">Requires a divalent cation, most likely magnesium in vivo, as an electrophilic catalyst to aid phosphoryl group transfer. It is the chelate of the metal and the nucleotide that is the actual substrate.</text>
</comment>
<keyword evidence="4 13" id="KW-0963">Cytoplasm</keyword>
<evidence type="ECO:0000256" key="13">
    <source>
        <dbReference type="HAMAP-Rule" id="MF_01987"/>
    </source>
</evidence>
<dbReference type="PANTHER" id="PTHR10584">
    <property type="entry name" value="SUGAR KINASE"/>
    <property type="match status" value="1"/>
</dbReference>
<feature type="binding site" evidence="13">
    <location>
        <position position="252"/>
    </location>
    <ligand>
        <name>substrate</name>
    </ligand>
</feature>
<dbReference type="GO" id="GO:0046872">
    <property type="term" value="F:metal ion binding"/>
    <property type="evidence" value="ECO:0007669"/>
    <property type="project" value="UniProtKB-KW"/>
</dbReference>
<feature type="binding site" evidence="13">
    <location>
        <position position="289"/>
    </location>
    <ligand>
        <name>K(+)</name>
        <dbReference type="ChEBI" id="CHEBI:29103"/>
    </ligand>
</feature>
<evidence type="ECO:0000256" key="4">
    <source>
        <dbReference type="ARBA" id="ARBA00022490"/>
    </source>
</evidence>
<dbReference type="PROSITE" id="PS00584">
    <property type="entry name" value="PFKB_KINASES_2"/>
    <property type="match status" value="1"/>
</dbReference>
<dbReference type="Proteomes" id="UP000239471">
    <property type="component" value="Unassembled WGS sequence"/>
</dbReference>
<evidence type="ECO:0000256" key="2">
    <source>
        <dbReference type="ARBA" id="ARBA00012035"/>
    </source>
</evidence>
<dbReference type="GO" id="GO:0019303">
    <property type="term" value="P:D-ribose catabolic process"/>
    <property type="evidence" value="ECO:0007669"/>
    <property type="project" value="UniProtKB-UniRule"/>
</dbReference>
<keyword evidence="16" id="KW-1185">Reference proteome</keyword>
<feature type="binding site" evidence="13">
    <location>
        <position position="246"/>
    </location>
    <ligand>
        <name>K(+)</name>
        <dbReference type="ChEBI" id="CHEBI:29103"/>
    </ligand>
</feature>
<name>A0A2T0B744_9CLOT</name>
<keyword evidence="8 13" id="KW-0418">Kinase</keyword>
<accession>A0A2T0B744</accession>
<comment type="pathway">
    <text evidence="13">Carbohydrate metabolism; D-ribose degradation; D-ribose 5-phosphate from beta-D-ribopyranose: step 2/2.</text>
</comment>
<evidence type="ECO:0000313" key="15">
    <source>
        <dbReference type="EMBL" id="PRR79711.1"/>
    </source>
</evidence>
<evidence type="ECO:0000256" key="7">
    <source>
        <dbReference type="ARBA" id="ARBA00022741"/>
    </source>
</evidence>
<dbReference type="InterPro" id="IPR011611">
    <property type="entry name" value="PfkB_dom"/>
</dbReference>
<dbReference type="GO" id="GO:0005829">
    <property type="term" value="C:cytosol"/>
    <property type="evidence" value="ECO:0007669"/>
    <property type="project" value="TreeGrafter"/>
</dbReference>
<dbReference type="Pfam" id="PF00294">
    <property type="entry name" value="PfkB"/>
    <property type="match status" value="1"/>
</dbReference>
<evidence type="ECO:0000256" key="3">
    <source>
        <dbReference type="ARBA" id="ARBA00016943"/>
    </source>
</evidence>
<keyword evidence="6 13" id="KW-0479">Metal-binding</keyword>
<reference evidence="15 16" key="1">
    <citation type="submission" date="2018-03" db="EMBL/GenBank/DDBJ databases">
        <title>Genome sequence of Clostridium vincentii DSM 10228.</title>
        <authorList>
            <person name="Poehlein A."/>
            <person name="Daniel R."/>
        </authorList>
    </citation>
    <scope>NUCLEOTIDE SEQUENCE [LARGE SCALE GENOMIC DNA]</scope>
    <source>
        <strain evidence="15 16">DSM 10228</strain>
    </source>
</reference>
<dbReference type="OrthoDB" id="9775849at2"/>
<keyword evidence="11 13" id="KW-0630">Potassium</keyword>
<dbReference type="GO" id="GO:0004747">
    <property type="term" value="F:ribokinase activity"/>
    <property type="evidence" value="ECO:0007669"/>
    <property type="project" value="UniProtKB-UniRule"/>
</dbReference>
<evidence type="ECO:0000256" key="1">
    <source>
        <dbReference type="ARBA" id="ARBA00005380"/>
    </source>
</evidence>
<feature type="binding site" evidence="13">
    <location>
        <position position="248"/>
    </location>
    <ligand>
        <name>K(+)</name>
        <dbReference type="ChEBI" id="CHEBI:29103"/>
    </ligand>
</feature>
<dbReference type="NCBIfam" id="TIGR02152">
    <property type="entry name" value="D_ribokin_bact"/>
    <property type="match status" value="1"/>
</dbReference>
<sequence length="309" mass="33147">MNKVCVFGSMNMDLVMKITDLPKDGETILSKSYEKISGGKGANQAVAAKRCGADVSMIAKIGKDDNGEILSDKLRLDKINIDLIFEDELEATGTAMIMVTDSGSNSIIVNAGSNMTITEEEIDKATQTINNSDIVISQFETPEDMVLKVFEKAKAKGKITVLNPAPAKAIRDELLAVTDIIVPNETEAEVLTGVEVKNIDDAKKAAEIFMNKGVKFVIITLGSKGAAVIGRDFDELVPAYKVNAIDTTAAGDSFIGGLSTKLNPNGITKDNLIKAVRFGNRVSSLAVQREGAQPSIPYLEEIIKLYGDE</sequence>
<dbReference type="InterPro" id="IPR029056">
    <property type="entry name" value="Ribokinase-like"/>
</dbReference>
<dbReference type="RefSeq" id="WP_106061124.1">
    <property type="nucleotide sequence ID" value="NZ_PVXQ01000057.1"/>
</dbReference>
<gene>
    <name evidence="13 15" type="primary">rbsK</name>
    <name evidence="15" type="ORF">CLVI_32590</name>
</gene>
<comment type="similarity">
    <text evidence="1">Belongs to the carbohydrate kinase pfkB family.</text>
</comment>
<dbReference type="PANTHER" id="PTHR10584:SF166">
    <property type="entry name" value="RIBOKINASE"/>
    <property type="match status" value="1"/>
</dbReference>
<protein>
    <recommendedName>
        <fullName evidence="3 13">Ribokinase</fullName>
        <shortName evidence="13">RK</shortName>
        <ecNumber evidence="2 13">2.7.1.15</ecNumber>
    </recommendedName>
</protein>
<feature type="binding site" evidence="13">
    <location>
        <begin position="220"/>
        <end position="225"/>
    </location>
    <ligand>
        <name>ATP</name>
        <dbReference type="ChEBI" id="CHEBI:30616"/>
    </ligand>
</feature>
<evidence type="ECO:0000256" key="12">
    <source>
        <dbReference type="ARBA" id="ARBA00023277"/>
    </source>
</evidence>
<feature type="binding site" evidence="13">
    <location>
        <position position="280"/>
    </location>
    <ligand>
        <name>ATP</name>
        <dbReference type="ChEBI" id="CHEBI:30616"/>
    </ligand>
</feature>
<dbReference type="InterPro" id="IPR002173">
    <property type="entry name" value="Carboh/pur_kinase_PfkB_CS"/>
</dbReference>
<keyword evidence="5 13" id="KW-0808">Transferase</keyword>
<feature type="binding site" evidence="13">
    <location>
        <position position="140"/>
    </location>
    <ligand>
        <name>substrate</name>
    </ligand>
</feature>
<organism evidence="15 16">
    <name type="scientific">Clostridium vincentii</name>
    <dbReference type="NCBI Taxonomy" id="52704"/>
    <lineage>
        <taxon>Bacteria</taxon>
        <taxon>Bacillati</taxon>
        <taxon>Bacillota</taxon>
        <taxon>Clostridia</taxon>
        <taxon>Eubacteriales</taxon>
        <taxon>Clostridiaceae</taxon>
        <taxon>Clostridium</taxon>
    </lineage>
</organism>
<proteinExistence type="inferred from homology"/>
<evidence type="ECO:0000256" key="6">
    <source>
        <dbReference type="ARBA" id="ARBA00022723"/>
    </source>
</evidence>
<keyword evidence="12 13" id="KW-0119">Carbohydrate metabolism</keyword>
<evidence type="ECO:0000259" key="14">
    <source>
        <dbReference type="Pfam" id="PF00294"/>
    </source>
</evidence>
<feature type="binding site" evidence="13">
    <location>
        <position position="184"/>
    </location>
    <ligand>
        <name>ATP</name>
        <dbReference type="ChEBI" id="CHEBI:30616"/>
    </ligand>
</feature>
<comment type="catalytic activity">
    <reaction evidence="13">
        <text>D-ribose + ATP = D-ribose 5-phosphate + ADP + H(+)</text>
        <dbReference type="Rhea" id="RHEA:13697"/>
        <dbReference type="ChEBI" id="CHEBI:15378"/>
        <dbReference type="ChEBI" id="CHEBI:30616"/>
        <dbReference type="ChEBI" id="CHEBI:47013"/>
        <dbReference type="ChEBI" id="CHEBI:78346"/>
        <dbReference type="ChEBI" id="CHEBI:456216"/>
        <dbReference type="EC" id="2.7.1.15"/>
    </reaction>
</comment>
<dbReference type="InterPro" id="IPR011877">
    <property type="entry name" value="Ribokinase"/>
</dbReference>
<comment type="caution">
    <text evidence="15">The sequence shown here is derived from an EMBL/GenBank/DDBJ whole genome shotgun (WGS) entry which is preliminary data.</text>
</comment>
<comment type="caution">
    <text evidence="13">Lacks conserved residue(s) required for the propagation of feature annotation.</text>
</comment>
<comment type="activity regulation">
    <text evidence="13">Activated by a monovalent cation that binds near, but not in, the active site. The most likely occupant of the site in vivo is potassium. Ion binding induces a conformational change that may alter substrate affinity.</text>
</comment>
<dbReference type="AlphaFoldDB" id="A0A2T0B744"/>
<dbReference type="EMBL" id="PVXQ01000057">
    <property type="protein sequence ID" value="PRR79711.1"/>
    <property type="molecule type" value="Genomic_DNA"/>
</dbReference>
<dbReference type="InterPro" id="IPR002139">
    <property type="entry name" value="Ribo/fructo_kinase"/>
</dbReference>
<feature type="binding site" evidence="13">
    <location>
        <begin position="11"/>
        <end position="13"/>
    </location>
    <ligand>
        <name>substrate</name>
    </ligand>
</feature>
<feature type="binding site" evidence="13">
    <location>
        <position position="291"/>
    </location>
    <ligand>
        <name>K(+)</name>
        <dbReference type="ChEBI" id="CHEBI:29103"/>
    </ligand>
</feature>
<feature type="binding site" evidence="13">
    <location>
        <begin position="39"/>
        <end position="43"/>
    </location>
    <ligand>
        <name>substrate</name>
    </ligand>
</feature>
<feature type="binding site" evidence="13">
    <location>
        <begin position="251"/>
        <end position="252"/>
    </location>
    <ligand>
        <name>ATP</name>
        <dbReference type="ChEBI" id="CHEBI:30616"/>
    </ligand>
</feature>
<keyword evidence="9 13" id="KW-0067">ATP-binding</keyword>
<dbReference type="SUPFAM" id="SSF53613">
    <property type="entry name" value="Ribokinase-like"/>
    <property type="match status" value="1"/>
</dbReference>
<dbReference type="EC" id="2.7.1.15" evidence="2 13"/>
<dbReference type="PRINTS" id="PR00990">
    <property type="entry name" value="RIBOKINASE"/>
</dbReference>
<evidence type="ECO:0000256" key="11">
    <source>
        <dbReference type="ARBA" id="ARBA00022958"/>
    </source>
</evidence>
<dbReference type="HAMAP" id="MF_01987">
    <property type="entry name" value="Ribokinase"/>
    <property type="match status" value="1"/>
</dbReference>
<feature type="binding site" evidence="13">
    <location>
        <position position="295"/>
    </location>
    <ligand>
        <name>K(+)</name>
        <dbReference type="ChEBI" id="CHEBI:29103"/>
    </ligand>
</feature>
<evidence type="ECO:0000256" key="10">
    <source>
        <dbReference type="ARBA" id="ARBA00022842"/>
    </source>
</evidence>
<comment type="similarity">
    <text evidence="13">Belongs to the carbohydrate kinase PfkB family. Ribokinase subfamily.</text>
</comment>
<feature type="domain" description="Carbohydrate kinase PfkB" evidence="14">
    <location>
        <begin position="1"/>
        <end position="297"/>
    </location>
</feature>
<keyword evidence="7 13" id="KW-0547">Nucleotide-binding</keyword>
<dbReference type="CDD" id="cd01174">
    <property type="entry name" value="ribokinase"/>
    <property type="match status" value="1"/>
</dbReference>
<feature type="binding site" evidence="13">
    <location>
        <position position="286"/>
    </location>
    <ligand>
        <name>K(+)</name>
        <dbReference type="ChEBI" id="CHEBI:29103"/>
    </ligand>
</feature>
<feature type="active site" description="Proton acceptor" evidence="13">
    <location>
        <position position="252"/>
    </location>
</feature>
<dbReference type="UniPathway" id="UPA00916">
    <property type="reaction ID" value="UER00889"/>
</dbReference>
<evidence type="ECO:0000256" key="5">
    <source>
        <dbReference type="ARBA" id="ARBA00022679"/>
    </source>
</evidence>
<evidence type="ECO:0000256" key="9">
    <source>
        <dbReference type="ARBA" id="ARBA00022840"/>
    </source>
</evidence>
<evidence type="ECO:0000256" key="8">
    <source>
        <dbReference type="ARBA" id="ARBA00022777"/>
    </source>
</evidence>
<comment type="function">
    <text evidence="13">Catalyzes the phosphorylation of ribose at O-5 in a reaction requiring ATP and magnesium. The resulting D-ribose-5-phosphate can then be used either for sythesis of nucleotides, histidine, and tryptophan, or as a component of the pentose phosphate pathway.</text>
</comment>
<comment type="subunit">
    <text evidence="13">Homodimer.</text>
</comment>